<comment type="caution">
    <text evidence="1">The sequence shown here is derived from an EMBL/GenBank/DDBJ whole genome shotgun (WGS) entry which is preliminary data.</text>
</comment>
<accession>A0A7W8DFQ4</accession>
<gene>
    <name evidence="1" type="ORF">HNQ58_002359</name>
</gene>
<name>A0A7W8DFQ4_9GAMM</name>
<evidence type="ECO:0000313" key="2">
    <source>
        <dbReference type="Proteomes" id="UP000519004"/>
    </source>
</evidence>
<keyword evidence="2" id="KW-1185">Reference proteome</keyword>
<dbReference type="EMBL" id="JACHHX010000019">
    <property type="protein sequence ID" value="MBB5016444.1"/>
    <property type="molecule type" value="Genomic_DNA"/>
</dbReference>
<organism evidence="1 2">
    <name type="scientific">Rehaibacterium terrae</name>
    <dbReference type="NCBI Taxonomy" id="1341696"/>
    <lineage>
        <taxon>Bacteria</taxon>
        <taxon>Pseudomonadati</taxon>
        <taxon>Pseudomonadota</taxon>
        <taxon>Gammaproteobacteria</taxon>
        <taxon>Lysobacterales</taxon>
        <taxon>Lysobacteraceae</taxon>
        <taxon>Rehaibacterium</taxon>
    </lineage>
</organism>
<protein>
    <submittedName>
        <fullName evidence="1">Uncharacterized protein</fullName>
    </submittedName>
</protein>
<sequence length="74" mass="8209">MAKELKFDVYHPGEMGAGIWGYSDAVTVTVENDPGGEEGEFEQYMRECLAEWFDGAKVTPNWLFGVKVTCNADA</sequence>
<evidence type="ECO:0000313" key="1">
    <source>
        <dbReference type="EMBL" id="MBB5016444.1"/>
    </source>
</evidence>
<proteinExistence type="predicted"/>
<dbReference type="RefSeq" id="WP_183949107.1">
    <property type="nucleotide sequence ID" value="NZ_JACHHX010000019.1"/>
</dbReference>
<dbReference type="Proteomes" id="UP000519004">
    <property type="component" value="Unassembled WGS sequence"/>
</dbReference>
<dbReference type="AlphaFoldDB" id="A0A7W8DFQ4"/>
<reference evidence="1 2" key="1">
    <citation type="submission" date="2020-08" db="EMBL/GenBank/DDBJ databases">
        <title>Genomic Encyclopedia of Type Strains, Phase IV (KMG-IV): sequencing the most valuable type-strain genomes for metagenomic binning, comparative biology and taxonomic classification.</title>
        <authorList>
            <person name="Goeker M."/>
        </authorList>
    </citation>
    <scope>NUCLEOTIDE SEQUENCE [LARGE SCALE GENOMIC DNA]</scope>
    <source>
        <strain evidence="1 2">DSM 25897</strain>
    </source>
</reference>